<accession>A0A4S3JAN0</accession>
<dbReference type="InterPro" id="IPR013785">
    <property type="entry name" value="Aldolase_TIM"/>
</dbReference>
<evidence type="ECO:0000256" key="3">
    <source>
        <dbReference type="ARBA" id="ARBA00012973"/>
    </source>
</evidence>
<dbReference type="Pfam" id="PF00682">
    <property type="entry name" value="HMGL-like"/>
    <property type="match status" value="1"/>
</dbReference>
<dbReference type="InterPro" id="IPR036230">
    <property type="entry name" value="LeuA_allosteric_dom_sf"/>
</dbReference>
<dbReference type="CDD" id="cd07942">
    <property type="entry name" value="DRE_TIM_LeuA"/>
    <property type="match status" value="1"/>
</dbReference>
<dbReference type="GO" id="GO:0003852">
    <property type="term" value="F:2-isopropylmalate synthase activity"/>
    <property type="evidence" value="ECO:0007669"/>
    <property type="project" value="UniProtKB-EC"/>
</dbReference>
<dbReference type="Pfam" id="PF22615">
    <property type="entry name" value="IPMS_D2"/>
    <property type="match status" value="1"/>
</dbReference>
<comment type="catalytic activity">
    <reaction evidence="1">
        <text>3-methyl-2-oxobutanoate + acetyl-CoA + H2O = (2S)-2-isopropylmalate + CoA + H(+)</text>
        <dbReference type="Rhea" id="RHEA:21524"/>
        <dbReference type="ChEBI" id="CHEBI:1178"/>
        <dbReference type="ChEBI" id="CHEBI:11851"/>
        <dbReference type="ChEBI" id="CHEBI:15377"/>
        <dbReference type="ChEBI" id="CHEBI:15378"/>
        <dbReference type="ChEBI" id="CHEBI:57287"/>
        <dbReference type="ChEBI" id="CHEBI:57288"/>
        <dbReference type="EC" id="2.3.3.13"/>
    </reaction>
</comment>
<reference evidence="8 9" key="1">
    <citation type="submission" date="2019-03" db="EMBL/GenBank/DDBJ databases">
        <title>The genome sequence of a newly discovered highly antifungal drug resistant Aspergillus species, Aspergillus tanneri NIH 1004.</title>
        <authorList>
            <person name="Mounaud S."/>
            <person name="Singh I."/>
            <person name="Joardar V."/>
            <person name="Pakala S."/>
            <person name="Pakala S."/>
            <person name="Venepally P."/>
            <person name="Hoover J."/>
            <person name="Nierman W."/>
            <person name="Chung J."/>
            <person name="Losada L."/>
        </authorList>
    </citation>
    <scope>NUCLEOTIDE SEQUENCE [LARGE SCALE GENOMIC DNA]</scope>
    <source>
        <strain evidence="8 9">NIH1004</strain>
    </source>
</reference>
<organism evidence="8 9">
    <name type="scientific">Aspergillus tanneri</name>
    <dbReference type="NCBI Taxonomy" id="1220188"/>
    <lineage>
        <taxon>Eukaryota</taxon>
        <taxon>Fungi</taxon>
        <taxon>Dikarya</taxon>
        <taxon>Ascomycota</taxon>
        <taxon>Pezizomycotina</taxon>
        <taxon>Eurotiomycetes</taxon>
        <taxon>Eurotiomycetidae</taxon>
        <taxon>Eurotiales</taxon>
        <taxon>Aspergillaceae</taxon>
        <taxon>Aspergillus</taxon>
        <taxon>Aspergillus subgen. Circumdati</taxon>
    </lineage>
</organism>
<evidence type="ECO:0000259" key="7">
    <source>
        <dbReference type="PROSITE" id="PS50991"/>
    </source>
</evidence>
<feature type="domain" description="Pyruvate carboxyltransferase" evidence="7">
    <location>
        <begin position="38"/>
        <end position="318"/>
    </location>
</feature>
<evidence type="ECO:0000313" key="8">
    <source>
        <dbReference type="EMBL" id="THC91338.1"/>
    </source>
</evidence>
<dbReference type="GO" id="GO:0009098">
    <property type="term" value="P:L-leucine biosynthetic process"/>
    <property type="evidence" value="ECO:0007669"/>
    <property type="project" value="TreeGrafter"/>
</dbReference>
<protein>
    <recommendedName>
        <fullName evidence="3">2-isopropylmalate synthase</fullName>
        <ecNumber evidence="3">2.3.3.13</ecNumber>
    </recommendedName>
</protein>
<dbReference type="AlphaFoldDB" id="A0A4S3JAN0"/>
<evidence type="ECO:0000256" key="2">
    <source>
        <dbReference type="ARBA" id="ARBA00009767"/>
    </source>
</evidence>
<evidence type="ECO:0000256" key="1">
    <source>
        <dbReference type="ARBA" id="ARBA00000064"/>
    </source>
</evidence>
<dbReference type="SUPFAM" id="SSF89000">
    <property type="entry name" value="post-HMGL domain-like"/>
    <property type="match status" value="1"/>
</dbReference>
<dbReference type="Proteomes" id="UP000308092">
    <property type="component" value="Unassembled WGS sequence"/>
</dbReference>
<comment type="similarity">
    <text evidence="2">Belongs to the alpha-IPM synthase/homocitrate synthase family. LeuA type 2 subfamily.</text>
</comment>
<dbReference type="PANTHER" id="PTHR46911">
    <property type="match status" value="1"/>
</dbReference>
<dbReference type="PANTHER" id="PTHR46911:SF1">
    <property type="entry name" value="2-ISOPROPYLMALATE SYNTHASE"/>
    <property type="match status" value="1"/>
</dbReference>
<dbReference type="EMBL" id="SOSA01000425">
    <property type="protein sequence ID" value="THC91338.1"/>
    <property type="molecule type" value="Genomic_DNA"/>
</dbReference>
<dbReference type="PROSITE" id="PS00816">
    <property type="entry name" value="AIPM_HOMOCIT_SYNTH_2"/>
    <property type="match status" value="1"/>
</dbReference>
<dbReference type="NCBIfam" id="NF002991">
    <property type="entry name" value="PRK03739.1"/>
    <property type="match status" value="1"/>
</dbReference>
<evidence type="ECO:0000313" key="9">
    <source>
        <dbReference type="Proteomes" id="UP000308092"/>
    </source>
</evidence>
<dbReference type="PROSITE" id="PS50991">
    <property type="entry name" value="PYR_CT"/>
    <property type="match status" value="1"/>
</dbReference>
<dbReference type="VEuPathDB" id="FungiDB:EYZ11_009203"/>
<evidence type="ECO:0000256" key="5">
    <source>
        <dbReference type="RuleBase" id="RU003523"/>
    </source>
</evidence>
<evidence type="ECO:0000256" key="6">
    <source>
        <dbReference type="SAM" id="MobiDB-lite"/>
    </source>
</evidence>
<dbReference type="Gene3D" id="3.20.20.70">
    <property type="entry name" value="Aldolase class I"/>
    <property type="match status" value="1"/>
</dbReference>
<dbReference type="Gene3D" id="3.30.160.270">
    <property type="match status" value="1"/>
</dbReference>
<proteinExistence type="inferred from homology"/>
<sequence>METLKERFNGLGLVVIEDLASNYDNSSRIKSILRFGELLEQSTDLRDGNQSLPEPMDGDAKFYYFQSLVRLGYKEIEISYPSSSQTDFDFTRRLSTSPGEVPDDVWIQVMAPCREELIRRTVESVRGANKVIVHLHLSTSECFRRIVFNKTEEEMIDLAVRCTRLLRELTKDSPDPEVRQTEWTYEFTPENFQHTSVEFAVEICEAVKAVWEPTEQNQIIFNLPSTIEVAMPNVFADQIETFCDSITEREKVCVSLHTHNDRGCAVAAAEMAQLAGADRVEGCLFGNGERTGNVDLVTLALNLYTQGVHPGIDFSDINQVVTMVEELTKVPVPLRAPYAGKYVFCTFTGTHQDAIRKGYKRRRLENKEGELQKWEMPYLPMDPEDLGRKHEAIIRVNSQSGKSGIAWLVKEVFDIDMPLELELLFTRVVQDHANKTGLEVTTKMIKDHFETNYMLVNSSELQLLSCNVDQGDTDSNVTQPVTNRHAANGHSTHGKSTNGENVNGYATNGHANGNTSMNGNSTNGTAKKRKITNGGFHESATNKKANENTKNGNYSVSLQASVAINGARHNIRGSGPELITSITDAASDLGFSFDLLDHKTQILDSKPNTPRQTVSFVKLGSGKMPVAWGVGIHEDPVWASMQAVLKAGENLRVADSI</sequence>
<dbReference type="InterPro" id="IPR054692">
    <property type="entry name" value="LeuA-like_post-cat"/>
</dbReference>
<dbReference type="SUPFAM" id="SSF110921">
    <property type="entry name" value="2-isopropylmalate synthase LeuA, allosteric (dimerisation) domain"/>
    <property type="match status" value="1"/>
</dbReference>
<dbReference type="InterPro" id="IPR002034">
    <property type="entry name" value="AIPM/Hcit_synth_CS"/>
</dbReference>
<dbReference type="SUPFAM" id="SSF51569">
    <property type="entry name" value="Aldolase"/>
    <property type="match status" value="1"/>
</dbReference>
<dbReference type="PROSITE" id="PS00815">
    <property type="entry name" value="AIPM_HOMOCIT_SYNTH_1"/>
    <property type="match status" value="1"/>
</dbReference>
<dbReference type="InterPro" id="IPR000891">
    <property type="entry name" value="PYR_CT"/>
</dbReference>
<dbReference type="InterPro" id="IPR039371">
    <property type="entry name" value="LeuA_N_DRE-TIM"/>
</dbReference>
<keyword evidence="9" id="KW-1185">Reference proteome</keyword>
<dbReference type="GO" id="GO:0005739">
    <property type="term" value="C:mitochondrion"/>
    <property type="evidence" value="ECO:0007669"/>
    <property type="project" value="TreeGrafter"/>
</dbReference>
<feature type="region of interest" description="Disordered" evidence="6">
    <location>
        <begin position="480"/>
        <end position="552"/>
    </location>
</feature>
<keyword evidence="4 5" id="KW-0808">Transferase</keyword>
<feature type="compositionally biased region" description="Polar residues" evidence="6">
    <location>
        <begin position="489"/>
        <end position="511"/>
    </location>
</feature>
<dbReference type="EC" id="2.3.3.13" evidence="3"/>
<feature type="compositionally biased region" description="Low complexity" evidence="6">
    <location>
        <begin position="512"/>
        <end position="525"/>
    </location>
</feature>
<evidence type="ECO:0000256" key="4">
    <source>
        <dbReference type="ARBA" id="ARBA00022679"/>
    </source>
</evidence>
<name>A0A4S3JAN0_9EURO</name>
<comment type="caution">
    <text evidence="8">The sequence shown here is derived from an EMBL/GenBank/DDBJ whole genome shotgun (WGS) entry which is preliminary data.</text>
</comment>
<dbReference type="STRING" id="1220188.A0A4S3JAN0"/>
<gene>
    <name evidence="8" type="ORF">EYZ11_009203</name>
</gene>